<dbReference type="PANTHER" id="PTHR13037:SF24">
    <property type="entry name" value="POLYCOMB PROTEIN PCL-RELATED"/>
    <property type="match status" value="1"/>
</dbReference>
<feature type="compositionally biased region" description="Polar residues" evidence="2">
    <location>
        <begin position="424"/>
        <end position="437"/>
    </location>
</feature>
<proteinExistence type="predicted"/>
<organism evidence="3 4">
    <name type="scientific">Volvox africanus</name>
    <dbReference type="NCBI Taxonomy" id="51714"/>
    <lineage>
        <taxon>Eukaryota</taxon>
        <taxon>Viridiplantae</taxon>
        <taxon>Chlorophyta</taxon>
        <taxon>core chlorophytes</taxon>
        <taxon>Chlorophyceae</taxon>
        <taxon>CS clade</taxon>
        <taxon>Chlamydomonadales</taxon>
        <taxon>Volvocaceae</taxon>
        <taxon>Volvox</taxon>
    </lineage>
</organism>
<evidence type="ECO:0000313" key="3">
    <source>
        <dbReference type="EMBL" id="GIL46332.1"/>
    </source>
</evidence>
<feature type="compositionally biased region" description="Low complexity" evidence="2">
    <location>
        <begin position="1332"/>
        <end position="1342"/>
    </location>
</feature>
<feature type="compositionally biased region" description="Polar residues" evidence="2">
    <location>
        <begin position="258"/>
        <end position="269"/>
    </location>
</feature>
<feature type="region of interest" description="Disordered" evidence="2">
    <location>
        <begin position="1584"/>
        <end position="1651"/>
    </location>
</feature>
<feature type="compositionally biased region" description="Polar residues" evidence="2">
    <location>
        <begin position="2048"/>
        <end position="2058"/>
    </location>
</feature>
<feature type="region of interest" description="Disordered" evidence="2">
    <location>
        <begin position="2381"/>
        <end position="2406"/>
    </location>
</feature>
<comment type="caution">
    <text evidence="3">The sequence shown here is derived from an EMBL/GenBank/DDBJ whole genome shotgun (WGS) entry which is preliminary data.</text>
</comment>
<feature type="region of interest" description="Disordered" evidence="2">
    <location>
        <begin position="238"/>
        <end position="272"/>
    </location>
</feature>
<dbReference type="Proteomes" id="UP000747399">
    <property type="component" value="Unassembled WGS sequence"/>
</dbReference>
<feature type="region of interest" description="Disordered" evidence="2">
    <location>
        <begin position="318"/>
        <end position="360"/>
    </location>
</feature>
<feature type="compositionally biased region" description="Polar residues" evidence="2">
    <location>
        <begin position="1619"/>
        <end position="1630"/>
    </location>
</feature>
<evidence type="ECO:0000256" key="2">
    <source>
        <dbReference type="SAM" id="MobiDB-lite"/>
    </source>
</evidence>
<feature type="compositionally biased region" description="Low complexity" evidence="2">
    <location>
        <begin position="238"/>
        <end position="251"/>
    </location>
</feature>
<name>A0A8J4AV96_9CHLO</name>
<feature type="compositionally biased region" description="Polar residues" evidence="2">
    <location>
        <begin position="340"/>
        <end position="353"/>
    </location>
</feature>
<keyword evidence="1" id="KW-0945">Host-virus interaction</keyword>
<evidence type="ECO:0000313" key="4">
    <source>
        <dbReference type="Proteomes" id="UP000747399"/>
    </source>
</evidence>
<feature type="compositionally biased region" description="Low complexity" evidence="2">
    <location>
        <begin position="744"/>
        <end position="758"/>
    </location>
</feature>
<feature type="region of interest" description="Disordered" evidence="2">
    <location>
        <begin position="2420"/>
        <end position="2446"/>
    </location>
</feature>
<feature type="compositionally biased region" description="Polar residues" evidence="2">
    <location>
        <begin position="1963"/>
        <end position="1991"/>
    </location>
</feature>
<protein>
    <submittedName>
        <fullName evidence="3">Uncharacterized protein</fullName>
    </submittedName>
</protein>
<dbReference type="EMBL" id="BNCO01000003">
    <property type="protein sequence ID" value="GIL46332.1"/>
    <property type="molecule type" value="Genomic_DNA"/>
</dbReference>
<feature type="region of interest" description="Disordered" evidence="2">
    <location>
        <begin position="1948"/>
        <end position="1991"/>
    </location>
</feature>
<evidence type="ECO:0000256" key="1">
    <source>
        <dbReference type="ARBA" id="ARBA00022581"/>
    </source>
</evidence>
<feature type="region of interest" description="Disordered" evidence="2">
    <location>
        <begin position="2013"/>
        <end position="2069"/>
    </location>
</feature>
<dbReference type="PANTHER" id="PTHR13037">
    <property type="entry name" value="FORMIN"/>
    <property type="match status" value="1"/>
</dbReference>
<feature type="region of interest" description="Disordered" evidence="2">
    <location>
        <begin position="1899"/>
        <end position="1926"/>
    </location>
</feature>
<sequence length="2574" mass="263752">MSCAEATLRDDADTVQEFSFDGVYAGTVPERKEVVRSVKRQPKRRGLWHACFAQPLADEPVDTLPSRSTSSQLRLTARQLEYRRTGSPEAKHLPLSDIRNLQFKWIQAGGVRVSKVTVSLETSKEPVVIRGLKNPEDLVDAVRKRQLVVEHVSNVPDAGVAGRASAGGGARRAGGSDVPASSNKHMSPQALFADATGSPASAATSGCGGMTLLSAFARIPAQGFAGADSVAREIQLASPRSEVSSYSSSGSGDIADTASPNTSSSQKSEGVSLPALRSLPAVVGAAETLRAAQPPRQPSDSFAIPVKLALLDMATRSLPASPQPSQQSPNGFARPDPRTDTASPNTSSPQKSEGVSPPALRSLPAVVGAAETLRAAQPPRQPSDSFAIPVKLALLDMATRSLPASPQPSQQSPNGFARPDPRTDTASPNTSSPQKSEGVSPPALRSLPAVVGAAETLRAAQPPRQPSDSFAIPVKLALLDMATRSLPASPQPSQQSPNGFGRPDTRTNGDSSSYPGGVVAQSGPPRPRLELQGSPPRTTGTMPEDYSVLASISGSAQAPPVLVATGGPPPVPEDLRVDKDNSTRISITSAVEGHHSLSGAVLRSDLDAPRPADSCKVLLSGSAFWPALAPELAVISDNRLPGRTEACLEVESFASQIGADLIRQLVDEALSAAGSGSCSSLTEKTRLPPALPKQQHRQYEGSHRVTRSSLAPPSQPHITGCSSSDTVPAGPNARSDGGCSSFESASSGAVVDGSSGNSPTLLPRAAPAADGKGSIVVSDLTHEPTNNALNQKSMSTLCVAATAATVSAFLTSAASAGLRNVTLAATPSLTNCVKATTGPAASGAPAPLSVLGLTAAAALTLVAAAAVTHLRTGSPLRPWGQDPYGNDASQANVHLAPLLVTRNNGTRNVKAEWSQTSWSTDRSALQNNKAAAESTSGSIGRICAAIALPWQQVTAVSPVLADRCEVGDGGELVSAVALVQSVASPRATSTAALAAESSWCGSIGAVGANPPAGASEGVNGVSAGNGENSEDAITSGAWGSQPTLADFDPEHGTQPGQPAATWSGMVARQQLDAEEDALPVMLFSDGPGGMPPLVRSGEEGTAIVLHQAELAVPLHVRVGGGSGGLQMPPVAGLRYEGELQPPSSSGRDGCIEDELESTVPRECTCVSQPQHLPHINSSASQLLCAGKAMEHAVAPLGNSPQRQKHELEPEEGATYKCTQPSPLLHAGAATAAAEDPAAAGSPAVVTTAGLNRRRQVLHLTESPVRVLYSVHAAFTGPPPEEPIGQPRDGRTMVPTRDAALLLPTCDSAVQTDAPKVECAVQTEAEMRDSMRSSDQSQDASSDGEGTSASRCGSRSDNPAHPRLADSACQFVTEAEGESVRTLGAAVNSEGSMGCPSPLQVGAQDMCVSSLEEADPQLVGLGMAAASVDGARYRPTQSLSAADGSLCTCSSPLPGNPCVPRSIADAATATSASSCRHCLALACDSQSKRVSGSTNDAVQLRLPCLLGGQQIAEPTVMPHNGTTASTEVQLAASRSSSIASVGFDSVMARMQGQLDVASTPAKDPSQQQRQLGNLDMVGLDDEEISLSHSSSRSQIPSPSFSATSGSIHRSASVGSGPYTRLTSTASSSDGLDTSARGNILWPEGSAGNSQHNRNRTNAAQFYAPSSLSVGQGDDLGTRAAKDRGPDVQQRLLAPEITRSTEPPMPAPYTLTYFTEPCGANSPSVSNAQEDVSSAIAEAASLPSAGSDTADDITWLLGPGIGHASDAAAAAGGLVASAPDSPRIPLPPPLARSINTSRGGVGSSHRSTAEAVGGAKEKARLAEGCYSRESSNGSSGVPPGSLAWLGHRQLAPSCSSAGCVGAQRPDKAKFPLDSNQLVTRLSAGVHSSVAAVNQRHGVHAGAIDAGTNGHCGDKVESSSSKRARPGPSCGPIAAALDVMDSNGNLPFVVGNDDHDRSCRGGDIAVSSSPQTRSSMPYSSGTSAASRSTMTSPELSDISSAAYAGHVYAYDSRCGHQASSGAHAEPGARMDGSTATTGDDLFHNPLYGATAKNSPVTSRPAPSQPPGEEGSCMGMSYSIRDSICCGDDGNDGGTSTCTSSPAQASASQPSVGTPSIGRRRTREESATSSYRYDSGGCDTDAVVEHSTNPNEAWRSWVAAAAIRCLASSGRVCSPVQMAAQSGSAHSRGTGLEAFSNIGVHIIQPCKRARTAAPKLQTPAGIAQKLSSPVLLRGLASPLMVLNPAYAQSAGGSSAFTSPQPSTGGGISTPCVDAMQIPAVRVGAGTVIQQVHAPTNALLRPQPQQQQTVGHQKAVGTRVMLGVFSSSRMGPHSARTLSIGGSPAVTSPPPATSDIAPAARVETATDGDCVDTETIDRVALARAQSPAGSTLVLQRQPSQQDKHQRVGDQQPIRTRVMLGVFSSSRMGPHSARTLSTGGSSVATTPPSRTGSIVPAACVKSMEIGARIQADTGAVTVSEVAGIEGNECEARLEEGFGSVEQRISEHITPACLDPDSGWSSVQGSPSSNHAAHATALLRQANDAVDFAREAVQRGDAEWLSRVTATLQAVQSALDALREF</sequence>
<gene>
    <name evidence="3" type="ORF">Vafri_3345</name>
</gene>
<feature type="compositionally biased region" description="Polar residues" evidence="2">
    <location>
        <begin position="1601"/>
        <end position="1612"/>
    </location>
</feature>
<feature type="compositionally biased region" description="Polar residues" evidence="2">
    <location>
        <begin position="2428"/>
        <end position="2446"/>
    </location>
</feature>
<feature type="compositionally biased region" description="Low complexity" evidence="2">
    <location>
        <begin position="2091"/>
        <end position="2107"/>
    </location>
</feature>
<accession>A0A8J4AV96</accession>
<feature type="compositionally biased region" description="Low complexity" evidence="2">
    <location>
        <begin position="1585"/>
        <end position="1600"/>
    </location>
</feature>
<feature type="region of interest" description="Disordered" evidence="2">
    <location>
        <begin position="1324"/>
        <end position="1362"/>
    </location>
</feature>
<feature type="region of interest" description="Disordered" evidence="2">
    <location>
        <begin position="486"/>
        <end position="544"/>
    </location>
</feature>
<keyword evidence="4" id="KW-1185">Reference proteome</keyword>
<feature type="compositionally biased region" description="Polar residues" evidence="2">
    <location>
        <begin position="2382"/>
        <end position="2395"/>
    </location>
</feature>
<feature type="region of interest" description="Disordered" evidence="2">
    <location>
        <begin position="675"/>
        <end position="767"/>
    </location>
</feature>
<feature type="compositionally biased region" description="Polar residues" evidence="2">
    <location>
        <begin position="707"/>
        <end position="726"/>
    </location>
</feature>
<feature type="region of interest" description="Disordered" evidence="2">
    <location>
        <begin position="2091"/>
        <end position="2129"/>
    </location>
</feature>
<feature type="region of interest" description="Disordered" evidence="2">
    <location>
        <begin position="1019"/>
        <end position="1060"/>
    </location>
</feature>
<feature type="compositionally biased region" description="Polar residues" evidence="2">
    <location>
        <begin position="1343"/>
        <end position="1356"/>
    </location>
</feature>
<feature type="region of interest" description="Disordered" evidence="2">
    <location>
        <begin position="402"/>
        <end position="444"/>
    </location>
</feature>
<feature type="region of interest" description="Disordered" evidence="2">
    <location>
        <begin position="159"/>
        <end position="185"/>
    </location>
</feature>
<reference evidence="3" key="1">
    <citation type="journal article" date="2021" name="Proc. Natl. Acad. Sci. U.S.A.">
        <title>Three genomes in the algal genus Volvox reveal the fate of a haploid sex-determining region after a transition to homothallism.</title>
        <authorList>
            <person name="Yamamoto K."/>
            <person name="Hamaji T."/>
            <person name="Kawai-Toyooka H."/>
            <person name="Matsuzaki R."/>
            <person name="Takahashi F."/>
            <person name="Nishimura Y."/>
            <person name="Kawachi M."/>
            <person name="Noguchi H."/>
            <person name="Minakuchi Y."/>
            <person name="Umen J.G."/>
            <person name="Toyoda A."/>
            <person name="Nozaki H."/>
        </authorList>
    </citation>
    <scope>NUCLEOTIDE SEQUENCE</scope>
    <source>
        <strain evidence="3">NIES-3780</strain>
    </source>
</reference>